<gene>
    <name evidence="2" type="ORF">G7K_6333-t1</name>
</gene>
<organism evidence="2 3">
    <name type="scientific">Saitoella complicata (strain BCRC 22490 / CBS 7301 / JCM 7358 / NBRC 10748 / NRRL Y-17804)</name>
    <dbReference type="NCBI Taxonomy" id="698492"/>
    <lineage>
        <taxon>Eukaryota</taxon>
        <taxon>Fungi</taxon>
        <taxon>Dikarya</taxon>
        <taxon>Ascomycota</taxon>
        <taxon>Taphrinomycotina</taxon>
        <taxon>Taphrinomycotina incertae sedis</taxon>
        <taxon>Saitoella</taxon>
    </lineage>
</organism>
<comment type="caution">
    <text evidence="2">The sequence shown here is derived from an EMBL/GenBank/DDBJ whole genome shotgun (WGS) entry which is preliminary data.</text>
</comment>
<name>A0A0E9NQU7_SAICN</name>
<accession>A0A0E9NQU7</accession>
<dbReference type="EMBL" id="BACD03000064">
    <property type="protein sequence ID" value="GAO52252.1"/>
    <property type="molecule type" value="Genomic_DNA"/>
</dbReference>
<dbReference type="AlphaFoldDB" id="A0A0E9NQU7"/>
<keyword evidence="3" id="KW-1185">Reference proteome</keyword>
<proteinExistence type="predicted"/>
<evidence type="ECO:0000313" key="3">
    <source>
        <dbReference type="Proteomes" id="UP000033140"/>
    </source>
</evidence>
<evidence type="ECO:0000313" key="2">
    <source>
        <dbReference type="EMBL" id="GAO52252.1"/>
    </source>
</evidence>
<feature type="transmembrane region" description="Helical" evidence="1">
    <location>
        <begin position="32"/>
        <end position="54"/>
    </location>
</feature>
<sequence>MFFLFDLLGSWMRICTSIIRDIPGVTVRHTRAFYMILWIRVIGYTQIIFLITVLKLPFISPLDVLCNDMLS</sequence>
<keyword evidence="1" id="KW-1133">Transmembrane helix</keyword>
<keyword evidence="1" id="KW-0812">Transmembrane</keyword>
<keyword evidence="1" id="KW-0472">Membrane</keyword>
<dbReference type="Proteomes" id="UP000033140">
    <property type="component" value="Unassembled WGS sequence"/>
</dbReference>
<evidence type="ECO:0000256" key="1">
    <source>
        <dbReference type="SAM" id="Phobius"/>
    </source>
</evidence>
<reference evidence="2 3" key="1">
    <citation type="journal article" date="2011" name="J. Gen. Appl. Microbiol.">
        <title>Draft genome sequencing of the enigmatic yeast Saitoella complicata.</title>
        <authorList>
            <person name="Nishida H."/>
            <person name="Hamamoto M."/>
            <person name="Sugiyama J."/>
        </authorList>
    </citation>
    <scope>NUCLEOTIDE SEQUENCE [LARGE SCALE GENOMIC DNA]</scope>
    <source>
        <strain evidence="2 3">NRRL Y-17804</strain>
    </source>
</reference>
<reference evidence="2 3" key="2">
    <citation type="journal article" date="2014" name="J. Gen. Appl. Microbiol.">
        <title>The early diverging ascomycetous budding yeast Saitoella complicata has three histone deacetylases belonging to the Clr6, Hos2, and Rpd3 lineages.</title>
        <authorList>
            <person name="Nishida H."/>
            <person name="Matsumoto T."/>
            <person name="Kondo S."/>
            <person name="Hamamoto M."/>
            <person name="Yoshikawa H."/>
        </authorList>
    </citation>
    <scope>NUCLEOTIDE SEQUENCE [LARGE SCALE GENOMIC DNA]</scope>
    <source>
        <strain evidence="2 3">NRRL Y-17804</strain>
    </source>
</reference>
<reference evidence="2 3" key="3">
    <citation type="journal article" date="2015" name="Genome Announc.">
        <title>Draft Genome Sequence of the Archiascomycetous Yeast Saitoella complicata.</title>
        <authorList>
            <person name="Yamauchi K."/>
            <person name="Kondo S."/>
            <person name="Hamamoto M."/>
            <person name="Takahashi Y."/>
            <person name="Ogura Y."/>
            <person name="Hayashi T."/>
            <person name="Nishida H."/>
        </authorList>
    </citation>
    <scope>NUCLEOTIDE SEQUENCE [LARGE SCALE GENOMIC DNA]</scope>
    <source>
        <strain evidence="2 3">NRRL Y-17804</strain>
    </source>
</reference>
<protein>
    <submittedName>
        <fullName evidence="2">Uncharacterized protein</fullName>
    </submittedName>
</protein>